<reference evidence="2 3" key="1">
    <citation type="submission" date="2014-06" db="EMBL/GenBank/DDBJ databases">
        <title>Whole Genome Sequences of Three Symbiotic Endozoicomonas Bacteria.</title>
        <authorList>
            <person name="Neave M.J."/>
            <person name="Apprill A."/>
            <person name="Voolstra C.R."/>
        </authorList>
    </citation>
    <scope>NUCLEOTIDE SEQUENCE [LARGE SCALE GENOMIC DNA]</scope>
    <source>
        <strain evidence="2 3">DSM 22380</strain>
    </source>
</reference>
<organism evidence="2 3">
    <name type="scientific">Endozoicomonas elysicola</name>
    <dbReference type="NCBI Taxonomy" id="305900"/>
    <lineage>
        <taxon>Bacteria</taxon>
        <taxon>Pseudomonadati</taxon>
        <taxon>Pseudomonadota</taxon>
        <taxon>Gammaproteobacteria</taxon>
        <taxon>Oceanospirillales</taxon>
        <taxon>Endozoicomonadaceae</taxon>
        <taxon>Endozoicomonas</taxon>
    </lineage>
</organism>
<evidence type="ECO:0000256" key="1">
    <source>
        <dbReference type="SAM" id="MobiDB-lite"/>
    </source>
</evidence>
<feature type="region of interest" description="Disordered" evidence="1">
    <location>
        <begin position="1"/>
        <end position="26"/>
    </location>
</feature>
<sequence>MSVPSSPERSSPSFHSAKEYPSPAHDALCSETPPTCRVFQGKTLTFGNNTEKSITPMHAPIPIVNIHQRRTGSTESEGATHPKYSHYKELYEQLSEKYRSKYQACCIRGFGFTGLKAHLVDRVKGYFEEFRDTPITLTGNPERLSCFIKTTLLIYCRYKERCLDQNNRCHNHFKEDFEKIDQLHLQLFFNIYKLLKEKDKTITDILREEILSATVIAESYSNIYPFYREKMPDLFKAYREDHQIFYPPFISELLDGTTSESQLFGRLKPQSSVESTGSSVHSGVVVIESTEDTPVFSDSDDD</sequence>
<name>A0A081K823_9GAMM</name>
<accession>A0A081K823</accession>
<proteinExistence type="predicted"/>
<evidence type="ECO:0000313" key="2">
    <source>
        <dbReference type="EMBL" id="KEI70299.1"/>
    </source>
</evidence>
<protein>
    <submittedName>
        <fullName evidence="2">Uncharacterized protein</fullName>
    </submittedName>
</protein>
<comment type="caution">
    <text evidence="2">The sequence shown here is derived from an EMBL/GenBank/DDBJ whole genome shotgun (WGS) entry which is preliminary data.</text>
</comment>
<dbReference type="Proteomes" id="UP000027997">
    <property type="component" value="Unassembled WGS sequence"/>
</dbReference>
<gene>
    <name evidence="2" type="ORF">GV64_05705</name>
</gene>
<evidence type="ECO:0000313" key="3">
    <source>
        <dbReference type="Proteomes" id="UP000027997"/>
    </source>
</evidence>
<keyword evidence="3" id="KW-1185">Reference proteome</keyword>
<dbReference type="EMBL" id="JOJP01000001">
    <property type="protein sequence ID" value="KEI70299.1"/>
    <property type="molecule type" value="Genomic_DNA"/>
</dbReference>
<dbReference type="AlphaFoldDB" id="A0A081K823"/>
<feature type="compositionally biased region" description="Low complexity" evidence="1">
    <location>
        <begin position="1"/>
        <end position="15"/>
    </location>
</feature>